<gene>
    <name evidence="1" type="ORF">SEMRO_441_G143680.1</name>
</gene>
<dbReference type="Proteomes" id="UP001153069">
    <property type="component" value="Unassembled WGS sequence"/>
</dbReference>
<proteinExistence type="predicted"/>
<evidence type="ECO:0000313" key="2">
    <source>
        <dbReference type="Proteomes" id="UP001153069"/>
    </source>
</evidence>
<protein>
    <submittedName>
        <fullName evidence="1">Uncharacterized protein</fullName>
    </submittedName>
</protein>
<sequence length="125" mass="14469">MNVAVHFHLDSKYHLRSEEYLEMKPDVKTYFPPEHADQVSASSLKEQWQETDEMICSLLWATEYKKKTLKSKFQIPERTAVLMEALKELYPPLPDDIHQAGQKALDQYMDELNLDEGGGNVAKEV</sequence>
<dbReference type="EMBL" id="CAICTM010000440">
    <property type="protein sequence ID" value="CAB9510548.1"/>
    <property type="molecule type" value="Genomic_DNA"/>
</dbReference>
<reference evidence="1" key="1">
    <citation type="submission" date="2020-06" db="EMBL/GenBank/DDBJ databases">
        <authorList>
            <consortium name="Plant Systems Biology data submission"/>
        </authorList>
    </citation>
    <scope>NUCLEOTIDE SEQUENCE</scope>
    <source>
        <strain evidence="1">D6</strain>
    </source>
</reference>
<name>A0A9N8HD37_9STRA</name>
<evidence type="ECO:0000313" key="1">
    <source>
        <dbReference type="EMBL" id="CAB9510548.1"/>
    </source>
</evidence>
<keyword evidence="2" id="KW-1185">Reference proteome</keyword>
<accession>A0A9N8HD37</accession>
<organism evidence="1 2">
    <name type="scientific">Seminavis robusta</name>
    <dbReference type="NCBI Taxonomy" id="568900"/>
    <lineage>
        <taxon>Eukaryota</taxon>
        <taxon>Sar</taxon>
        <taxon>Stramenopiles</taxon>
        <taxon>Ochrophyta</taxon>
        <taxon>Bacillariophyta</taxon>
        <taxon>Bacillariophyceae</taxon>
        <taxon>Bacillariophycidae</taxon>
        <taxon>Naviculales</taxon>
        <taxon>Naviculaceae</taxon>
        <taxon>Seminavis</taxon>
    </lineage>
</organism>
<comment type="caution">
    <text evidence="1">The sequence shown here is derived from an EMBL/GenBank/DDBJ whole genome shotgun (WGS) entry which is preliminary data.</text>
</comment>
<dbReference type="AlphaFoldDB" id="A0A9N8HD37"/>